<accession>A0A2I0SZG2</accession>
<keyword evidence="2" id="KW-0695">RNA-directed DNA polymerase</keyword>
<dbReference type="InterPro" id="IPR000477">
    <property type="entry name" value="RT_dom"/>
</dbReference>
<organism evidence="2 3">
    <name type="scientific">Limosa lapponica baueri</name>
    <dbReference type="NCBI Taxonomy" id="1758121"/>
    <lineage>
        <taxon>Eukaryota</taxon>
        <taxon>Metazoa</taxon>
        <taxon>Chordata</taxon>
        <taxon>Craniata</taxon>
        <taxon>Vertebrata</taxon>
        <taxon>Euteleostomi</taxon>
        <taxon>Archelosauria</taxon>
        <taxon>Archosauria</taxon>
        <taxon>Dinosauria</taxon>
        <taxon>Saurischia</taxon>
        <taxon>Theropoda</taxon>
        <taxon>Coelurosauria</taxon>
        <taxon>Aves</taxon>
        <taxon>Neognathae</taxon>
        <taxon>Neoaves</taxon>
        <taxon>Charadriiformes</taxon>
        <taxon>Scolopacidae</taxon>
        <taxon>Limosa</taxon>
    </lineage>
</organism>
<dbReference type="PANTHER" id="PTHR33332">
    <property type="entry name" value="REVERSE TRANSCRIPTASE DOMAIN-CONTAINING PROTEIN"/>
    <property type="match status" value="1"/>
</dbReference>
<evidence type="ECO:0000313" key="2">
    <source>
        <dbReference type="EMBL" id="PKU26940.1"/>
    </source>
</evidence>
<dbReference type="Proteomes" id="UP000233556">
    <property type="component" value="Unassembled WGS sequence"/>
</dbReference>
<dbReference type="AlphaFoldDB" id="A0A2I0SZG2"/>
<evidence type="ECO:0000313" key="3">
    <source>
        <dbReference type="Proteomes" id="UP000233556"/>
    </source>
</evidence>
<reference evidence="3" key="2">
    <citation type="submission" date="2017-12" db="EMBL/GenBank/DDBJ databases">
        <title>Genome sequence of the Bar-tailed Godwit (Limosa lapponica baueri).</title>
        <authorList>
            <person name="Lima N.C.B."/>
            <person name="Parody-Merino A.M."/>
            <person name="Battley P.F."/>
            <person name="Fidler A.E."/>
            <person name="Prosdocimi F."/>
        </authorList>
    </citation>
    <scope>NUCLEOTIDE SEQUENCE [LARGE SCALE GENOMIC DNA]</scope>
</reference>
<name>A0A2I0SZG2_LIMLA</name>
<dbReference type="GO" id="GO:0003964">
    <property type="term" value="F:RNA-directed DNA polymerase activity"/>
    <property type="evidence" value="ECO:0007669"/>
    <property type="project" value="UniProtKB-KW"/>
</dbReference>
<dbReference type="PROSITE" id="PS50878">
    <property type="entry name" value="RT_POL"/>
    <property type="match status" value="1"/>
</dbReference>
<keyword evidence="2" id="KW-0808">Transferase</keyword>
<dbReference type="Pfam" id="PF00078">
    <property type="entry name" value="RVT_1"/>
    <property type="match status" value="1"/>
</dbReference>
<dbReference type="OrthoDB" id="416454at2759"/>
<gene>
    <name evidence="2" type="ORF">llap_22756</name>
</gene>
<feature type="domain" description="Reverse transcriptase" evidence="1">
    <location>
        <begin position="1"/>
        <end position="133"/>
    </location>
</feature>
<dbReference type="EMBL" id="KZ533981">
    <property type="protein sequence ID" value="PKU26940.1"/>
    <property type="molecule type" value="Genomic_DNA"/>
</dbReference>
<keyword evidence="3" id="KW-1185">Reference proteome</keyword>
<evidence type="ECO:0000259" key="1">
    <source>
        <dbReference type="PROSITE" id="PS50878"/>
    </source>
</evidence>
<sequence>MRNWLDGRIQRVVVNGLMPRWGSVTSGVPQGSILGPILVNIFINDVDSGIECTLSRFADDTKLSVVVDTPGGRDVIQRDVDRLKKWAHVNLMRFNKARGRVLHLGRCKPQYQHRLGHEGIESSPREKDFGVLVGEKLNRS</sequence>
<keyword evidence="2" id="KW-0548">Nucleotidyltransferase</keyword>
<reference evidence="3" key="1">
    <citation type="submission" date="2017-11" db="EMBL/GenBank/DDBJ databases">
        <authorList>
            <person name="Lima N.C."/>
            <person name="Parody-Merino A.M."/>
            <person name="Battley P.F."/>
            <person name="Fidler A.E."/>
            <person name="Prosdocimi F."/>
        </authorList>
    </citation>
    <scope>NUCLEOTIDE SEQUENCE [LARGE SCALE GENOMIC DNA]</scope>
</reference>
<proteinExistence type="predicted"/>
<protein>
    <submittedName>
        <fullName evidence="2">Rna-directed dna polymerase from mobile element jockey-like</fullName>
    </submittedName>
</protein>